<accession>A0A939PI14</accession>
<evidence type="ECO:0000256" key="5">
    <source>
        <dbReference type="ARBA" id="ARBA00023004"/>
    </source>
</evidence>
<protein>
    <submittedName>
        <fullName evidence="8">Cytochrome P450</fullName>
    </submittedName>
</protein>
<dbReference type="PRINTS" id="PR00359">
    <property type="entry name" value="BP450"/>
</dbReference>
<sequence length="403" mass="43978">MGERDFERLAALRRDPYPLYAEARETDGLLYVPELDGWLVARHADVREVLRTPEIFSSANVLRPDMHPSPEAIAEMVKGPAGGGPVVVSADGEAHLRLRAPLTRAFSGTRVAALLPFITERAGALVDAFIGDGEVELMSRYARRLPGEVIAHIYGLDPADADVAIQGSVQAERLGFRRMSTGDQVAAARDMAALRTLLDAHLTDRLAQPRDDLISEMIEALAPGAPTPEARGQILSNLSNLVIAGHLTTTALMGNAMTHLLSHREQWEMLVADPSLIPDAIDEAARYDTAVQAFRRITTRPTTLAGTELPEGAAVLVAFGAAGRDGTAHERPDVFDITRPRERHLAFGHGVHACPGAQLAREELRISLETFVRRLPGLRLAEEPRMRPSLIDRSPETLRLAWK</sequence>
<dbReference type="GO" id="GO:0004497">
    <property type="term" value="F:monooxygenase activity"/>
    <property type="evidence" value="ECO:0007669"/>
    <property type="project" value="UniProtKB-KW"/>
</dbReference>
<keyword evidence="3 7" id="KW-0479">Metal-binding</keyword>
<dbReference type="GO" id="GO:0005506">
    <property type="term" value="F:iron ion binding"/>
    <property type="evidence" value="ECO:0007669"/>
    <property type="project" value="InterPro"/>
</dbReference>
<dbReference type="RefSeq" id="WP_208260671.1">
    <property type="nucleotide sequence ID" value="NZ_JAGEOJ010000017.1"/>
</dbReference>
<dbReference type="Proteomes" id="UP000669179">
    <property type="component" value="Unassembled WGS sequence"/>
</dbReference>
<keyword evidence="6 7" id="KW-0503">Monooxygenase</keyword>
<organism evidence="8 9">
    <name type="scientific">Actinomadura barringtoniae</name>
    <dbReference type="NCBI Taxonomy" id="1427535"/>
    <lineage>
        <taxon>Bacteria</taxon>
        <taxon>Bacillati</taxon>
        <taxon>Actinomycetota</taxon>
        <taxon>Actinomycetes</taxon>
        <taxon>Streptosporangiales</taxon>
        <taxon>Thermomonosporaceae</taxon>
        <taxon>Actinomadura</taxon>
    </lineage>
</organism>
<dbReference type="Gene3D" id="1.10.630.10">
    <property type="entry name" value="Cytochrome P450"/>
    <property type="match status" value="1"/>
</dbReference>
<comment type="similarity">
    <text evidence="1 7">Belongs to the cytochrome P450 family.</text>
</comment>
<dbReference type="InterPro" id="IPR017972">
    <property type="entry name" value="Cyt_P450_CS"/>
</dbReference>
<dbReference type="GO" id="GO:0016705">
    <property type="term" value="F:oxidoreductase activity, acting on paired donors, with incorporation or reduction of molecular oxygen"/>
    <property type="evidence" value="ECO:0007669"/>
    <property type="project" value="InterPro"/>
</dbReference>
<comment type="caution">
    <text evidence="8">The sequence shown here is derived from an EMBL/GenBank/DDBJ whole genome shotgun (WGS) entry which is preliminary data.</text>
</comment>
<evidence type="ECO:0000256" key="2">
    <source>
        <dbReference type="ARBA" id="ARBA00022617"/>
    </source>
</evidence>
<evidence type="ECO:0000313" key="9">
    <source>
        <dbReference type="Proteomes" id="UP000669179"/>
    </source>
</evidence>
<dbReference type="InterPro" id="IPR001128">
    <property type="entry name" value="Cyt_P450"/>
</dbReference>
<evidence type="ECO:0000256" key="7">
    <source>
        <dbReference type="RuleBase" id="RU000461"/>
    </source>
</evidence>
<dbReference type="InterPro" id="IPR002397">
    <property type="entry name" value="Cyt_P450_B"/>
</dbReference>
<dbReference type="FunFam" id="1.10.630.10:FF:000018">
    <property type="entry name" value="Cytochrome P450 monooxygenase"/>
    <property type="match status" value="1"/>
</dbReference>
<proteinExistence type="inferred from homology"/>
<dbReference type="InterPro" id="IPR036396">
    <property type="entry name" value="Cyt_P450_sf"/>
</dbReference>
<reference evidence="8" key="1">
    <citation type="submission" date="2021-03" db="EMBL/GenBank/DDBJ databases">
        <authorList>
            <person name="Kanchanasin P."/>
            <person name="Saeng-In P."/>
            <person name="Phongsopitanun W."/>
            <person name="Yuki M."/>
            <person name="Kudo T."/>
            <person name="Ohkuma M."/>
            <person name="Tanasupawat S."/>
        </authorList>
    </citation>
    <scope>NUCLEOTIDE SEQUENCE</scope>
    <source>
        <strain evidence="8">GKU 128</strain>
    </source>
</reference>
<dbReference type="AlphaFoldDB" id="A0A939PI14"/>
<dbReference type="GO" id="GO:0020037">
    <property type="term" value="F:heme binding"/>
    <property type="evidence" value="ECO:0007669"/>
    <property type="project" value="InterPro"/>
</dbReference>
<keyword evidence="4 7" id="KW-0560">Oxidoreductase</keyword>
<keyword evidence="9" id="KW-1185">Reference proteome</keyword>
<evidence type="ECO:0000256" key="1">
    <source>
        <dbReference type="ARBA" id="ARBA00010617"/>
    </source>
</evidence>
<dbReference type="PANTHER" id="PTHR46696:SF6">
    <property type="entry name" value="P450, PUTATIVE (EUROFUNG)-RELATED"/>
    <property type="match status" value="1"/>
</dbReference>
<dbReference type="SUPFAM" id="SSF48264">
    <property type="entry name" value="Cytochrome P450"/>
    <property type="match status" value="1"/>
</dbReference>
<dbReference type="EMBL" id="JAGEOJ010000017">
    <property type="protein sequence ID" value="MBO2452642.1"/>
    <property type="molecule type" value="Genomic_DNA"/>
</dbReference>
<gene>
    <name evidence="8" type="ORF">J4573_36505</name>
</gene>
<keyword evidence="2 7" id="KW-0349">Heme</keyword>
<evidence type="ECO:0000313" key="8">
    <source>
        <dbReference type="EMBL" id="MBO2452642.1"/>
    </source>
</evidence>
<dbReference type="PROSITE" id="PS00086">
    <property type="entry name" value="CYTOCHROME_P450"/>
    <property type="match status" value="1"/>
</dbReference>
<evidence type="ECO:0000256" key="4">
    <source>
        <dbReference type="ARBA" id="ARBA00023002"/>
    </source>
</evidence>
<evidence type="ECO:0000256" key="6">
    <source>
        <dbReference type="ARBA" id="ARBA00023033"/>
    </source>
</evidence>
<name>A0A939PI14_9ACTN</name>
<keyword evidence="5 7" id="KW-0408">Iron</keyword>
<dbReference type="Pfam" id="PF00067">
    <property type="entry name" value="p450"/>
    <property type="match status" value="1"/>
</dbReference>
<dbReference type="PANTHER" id="PTHR46696">
    <property type="entry name" value="P450, PUTATIVE (EUROFUNG)-RELATED"/>
    <property type="match status" value="1"/>
</dbReference>
<evidence type="ECO:0000256" key="3">
    <source>
        <dbReference type="ARBA" id="ARBA00022723"/>
    </source>
</evidence>